<dbReference type="PANTHER" id="PTHR33970:SF2">
    <property type="entry name" value="OS01G0716400 PROTEIN"/>
    <property type="match status" value="1"/>
</dbReference>
<sequence length="456" mass="50117">MARRLTFVDQGYQLEVYTDSKLLDPETQAVFRERAATADIVYVEGVHSAEALGILAQATEKAPTFVAFDCAPALHALGRLGGLASVNPGPWQQLQARLSWTAAARAQELTRSIQTLWDRHSSDDLVSLLLVLVDAFVVKVPRLDSLRASGPLALARMITKCGPQIFACVNDPECKAALDCLQSCSPTDQVCSYRCIVSHESQLLEDFSLCILQKHNCLGKSADIPSLPDPPPMASHRGQPLTHDLAEALFIGWLGKEEWSWRVVAGQNAAYDQFPCQYQIFYRGKAKRSMWYDPVFQVRTVDGQVVWRRRHYRVRRAEVPGTFHFSVLDNGVISKEFWRIVDVPDDLSWALFAYSGAASAAGQVYTGAVLCTPDGAWPAPSQENRINIALRASGIEPWELFRVDNGCCQGMPLGVPEKDATSNPAEQSLMASCELLFAPTTSSRGGTSGLSAEPRS</sequence>
<dbReference type="InterPro" id="IPR012674">
    <property type="entry name" value="Calycin"/>
</dbReference>
<dbReference type="PANTHER" id="PTHR33970">
    <property type="entry name" value="VIOLAXANTHIN DE-EPOXIDASE, CHLOROPLASTIC-RELATED"/>
    <property type="match status" value="1"/>
</dbReference>
<organism evidence="2 3">
    <name type="scientific">Coccomyxa subellipsoidea</name>
    <dbReference type="NCBI Taxonomy" id="248742"/>
    <lineage>
        <taxon>Eukaryota</taxon>
        <taxon>Viridiplantae</taxon>
        <taxon>Chlorophyta</taxon>
        <taxon>core chlorophytes</taxon>
        <taxon>Trebouxiophyceae</taxon>
        <taxon>Trebouxiophyceae incertae sedis</taxon>
        <taxon>Coccomyxaceae</taxon>
        <taxon>Coccomyxa</taxon>
    </lineage>
</organism>
<dbReference type="Proteomes" id="UP001491310">
    <property type="component" value="Unassembled WGS sequence"/>
</dbReference>
<dbReference type="Pfam" id="PF07137">
    <property type="entry name" value="VDE"/>
    <property type="match status" value="1"/>
</dbReference>
<evidence type="ECO:0000259" key="1">
    <source>
        <dbReference type="Pfam" id="PF07137"/>
    </source>
</evidence>
<gene>
    <name evidence="2" type="ORF">WJX75_002931</name>
</gene>
<name>A0ABR2YHT4_9CHLO</name>
<keyword evidence="3" id="KW-1185">Reference proteome</keyword>
<dbReference type="InterPro" id="IPR010788">
    <property type="entry name" value="VDE_dom"/>
</dbReference>
<reference evidence="2 3" key="1">
    <citation type="journal article" date="2024" name="Nat. Commun.">
        <title>Phylogenomics reveals the evolutionary origins of lichenization in chlorophyte algae.</title>
        <authorList>
            <person name="Puginier C."/>
            <person name="Libourel C."/>
            <person name="Otte J."/>
            <person name="Skaloud P."/>
            <person name="Haon M."/>
            <person name="Grisel S."/>
            <person name="Petersen M."/>
            <person name="Berrin J.G."/>
            <person name="Delaux P.M."/>
            <person name="Dal Grande F."/>
            <person name="Keller J."/>
        </authorList>
    </citation>
    <scope>NUCLEOTIDE SEQUENCE [LARGE SCALE GENOMIC DNA]</scope>
    <source>
        <strain evidence="2 3">SAG 216-7</strain>
    </source>
</reference>
<accession>A0ABR2YHT4</accession>
<evidence type="ECO:0000313" key="2">
    <source>
        <dbReference type="EMBL" id="KAK9905608.1"/>
    </source>
</evidence>
<dbReference type="Gene3D" id="2.40.128.20">
    <property type="match status" value="1"/>
</dbReference>
<feature type="domain" description="VDE lipocalin" evidence="1">
    <location>
        <begin position="157"/>
        <end position="405"/>
    </location>
</feature>
<comment type="caution">
    <text evidence="2">The sequence shown here is derived from an EMBL/GenBank/DDBJ whole genome shotgun (WGS) entry which is preliminary data.</text>
</comment>
<dbReference type="InterPro" id="IPR044682">
    <property type="entry name" value="VDE"/>
</dbReference>
<proteinExistence type="predicted"/>
<evidence type="ECO:0000313" key="3">
    <source>
        <dbReference type="Proteomes" id="UP001491310"/>
    </source>
</evidence>
<dbReference type="EMBL" id="JALJOT010000011">
    <property type="protein sequence ID" value="KAK9905608.1"/>
    <property type="molecule type" value="Genomic_DNA"/>
</dbReference>
<protein>
    <recommendedName>
        <fullName evidence="1">VDE lipocalin domain-containing protein</fullName>
    </recommendedName>
</protein>